<feature type="coiled-coil region" evidence="1">
    <location>
        <begin position="52"/>
        <end position="103"/>
    </location>
</feature>
<feature type="region of interest" description="Disordered" evidence="2">
    <location>
        <begin position="424"/>
        <end position="453"/>
    </location>
</feature>
<feature type="compositionally biased region" description="Polar residues" evidence="2">
    <location>
        <begin position="138"/>
        <end position="147"/>
    </location>
</feature>
<dbReference type="SMART" id="SM00338">
    <property type="entry name" value="BRLZ"/>
    <property type="match status" value="1"/>
</dbReference>
<feature type="compositionally biased region" description="Polar residues" evidence="2">
    <location>
        <begin position="157"/>
        <end position="173"/>
    </location>
</feature>
<feature type="region of interest" description="Disordered" evidence="2">
    <location>
        <begin position="138"/>
        <end position="183"/>
    </location>
</feature>
<feature type="region of interest" description="Disordered" evidence="2">
    <location>
        <begin position="1"/>
        <end position="43"/>
    </location>
</feature>
<evidence type="ECO:0000313" key="5">
    <source>
        <dbReference type="Proteomes" id="UP000076722"/>
    </source>
</evidence>
<dbReference type="STRING" id="1314777.A0A164U7A5"/>
<evidence type="ECO:0000313" key="4">
    <source>
        <dbReference type="EMBL" id="KZS92985.1"/>
    </source>
</evidence>
<dbReference type="OrthoDB" id="2285533at2759"/>
<feature type="compositionally biased region" description="Polar residues" evidence="2">
    <location>
        <begin position="293"/>
        <end position="319"/>
    </location>
</feature>
<evidence type="ECO:0000256" key="2">
    <source>
        <dbReference type="SAM" id="MobiDB-lite"/>
    </source>
</evidence>
<name>A0A164U7A5_9AGAM</name>
<sequence length="453" mass="49787">MPRSDQSTAAFTSPEMSPMTLAQRSGADLQKERKRKNADAQAAFRQRRATYISSLEETVTKLEEVVMQLQDSWRDARDEAVQLRQEKNQLSALAEKLKQQLKDRDMDWRNAWQAQLGNVPFPVATPVNSTPSTFAFNMPSFNNNELSTSDERRHRPSSSPNYHPTSSNQTNLWQGAPTLPSARTNFEQRPEENYALSSHTGFRDHIDHSGHYMNRSSTSNVLPQIDATGQYMPSRSLSPTSSLSSPLTSASTSATHLHYYSDMPHSASGAEVKLYTLPPPGQGGAGFPDDTHINPTSRRSRTYSATDASTYNSYPSMPNSEGALPLPRTESPDPFASRDGKLSEPSRPRRQTSASDLSNSVAPYDTERARRSSSPRLSSTLAVIKAQAFGALRRTRNRPKKNTDGFASRAALEALEARGLGLGLATPSSSAVSRNKDAYNSPPDTAPDTDMTS</sequence>
<dbReference type="InterPro" id="IPR046347">
    <property type="entry name" value="bZIP_sf"/>
</dbReference>
<feature type="compositionally biased region" description="Basic and acidic residues" evidence="2">
    <location>
        <begin position="336"/>
        <end position="347"/>
    </location>
</feature>
<dbReference type="EMBL" id="KV419408">
    <property type="protein sequence ID" value="KZS92985.1"/>
    <property type="molecule type" value="Genomic_DNA"/>
</dbReference>
<dbReference type="InterPro" id="IPR004827">
    <property type="entry name" value="bZIP"/>
</dbReference>
<organism evidence="4 5">
    <name type="scientific">Sistotremastrum niveocremeum HHB9708</name>
    <dbReference type="NCBI Taxonomy" id="1314777"/>
    <lineage>
        <taxon>Eukaryota</taxon>
        <taxon>Fungi</taxon>
        <taxon>Dikarya</taxon>
        <taxon>Basidiomycota</taxon>
        <taxon>Agaricomycotina</taxon>
        <taxon>Agaricomycetes</taxon>
        <taxon>Sistotremastrales</taxon>
        <taxon>Sistotremastraceae</taxon>
        <taxon>Sertulicium</taxon>
        <taxon>Sertulicium niveocremeum</taxon>
    </lineage>
</organism>
<feature type="compositionally biased region" description="Polar residues" evidence="2">
    <location>
        <begin position="1"/>
        <end position="23"/>
    </location>
</feature>
<keyword evidence="5" id="KW-1185">Reference proteome</keyword>
<gene>
    <name evidence="4" type="ORF">SISNIDRAFT_92481</name>
</gene>
<reference evidence="4 5" key="1">
    <citation type="journal article" date="2016" name="Mol. Biol. Evol.">
        <title>Comparative Genomics of Early-Diverging Mushroom-Forming Fungi Provides Insights into the Origins of Lignocellulose Decay Capabilities.</title>
        <authorList>
            <person name="Nagy L.G."/>
            <person name="Riley R."/>
            <person name="Tritt A."/>
            <person name="Adam C."/>
            <person name="Daum C."/>
            <person name="Floudas D."/>
            <person name="Sun H."/>
            <person name="Yadav J.S."/>
            <person name="Pangilinan J."/>
            <person name="Larsson K.H."/>
            <person name="Matsuura K."/>
            <person name="Barry K."/>
            <person name="Labutti K."/>
            <person name="Kuo R."/>
            <person name="Ohm R.A."/>
            <person name="Bhattacharya S.S."/>
            <person name="Shirouzu T."/>
            <person name="Yoshinaga Y."/>
            <person name="Martin F.M."/>
            <person name="Grigoriev I.V."/>
            <person name="Hibbett D.S."/>
        </authorList>
    </citation>
    <scope>NUCLEOTIDE SEQUENCE [LARGE SCALE GENOMIC DNA]</scope>
    <source>
        <strain evidence="4 5">HHB9708</strain>
    </source>
</reference>
<feature type="compositionally biased region" description="Polar residues" evidence="2">
    <location>
        <begin position="351"/>
        <end position="361"/>
    </location>
</feature>
<dbReference type="SUPFAM" id="SSF57959">
    <property type="entry name" value="Leucine zipper domain"/>
    <property type="match status" value="1"/>
</dbReference>
<keyword evidence="1" id="KW-0175">Coiled coil</keyword>
<feature type="compositionally biased region" description="Low complexity" evidence="2">
    <location>
        <begin position="236"/>
        <end position="249"/>
    </location>
</feature>
<accession>A0A164U7A5</accession>
<proteinExistence type="predicted"/>
<dbReference type="AlphaFoldDB" id="A0A164U7A5"/>
<feature type="domain" description="BZIP" evidence="3">
    <location>
        <begin position="33"/>
        <end position="47"/>
    </location>
</feature>
<feature type="region of interest" description="Disordered" evidence="2">
    <location>
        <begin position="273"/>
        <end position="379"/>
    </location>
</feature>
<feature type="region of interest" description="Disordered" evidence="2">
    <location>
        <begin position="230"/>
        <end position="249"/>
    </location>
</feature>
<dbReference type="Gene3D" id="1.20.5.170">
    <property type="match status" value="1"/>
</dbReference>
<evidence type="ECO:0000256" key="1">
    <source>
        <dbReference type="SAM" id="Coils"/>
    </source>
</evidence>
<dbReference type="PROSITE" id="PS00036">
    <property type="entry name" value="BZIP_BASIC"/>
    <property type="match status" value="1"/>
</dbReference>
<dbReference type="Proteomes" id="UP000076722">
    <property type="component" value="Unassembled WGS sequence"/>
</dbReference>
<dbReference type="GO" id="GO:0003700">
    <property type="term" value="F:DNA-binding transcription factor activity"/>
    <property type="evidence" value="ECO:0007669"/>
    <property type="project" value="InterPro"/>
</dbReference>
<protein>
    <recommendedName>
        <fullName evidence="3">BZIP domain-containing protein</fullName>
    </recommendedName>
</protein>
<dbReference type="CDD" id="cd14688">
    <property type="entry name" value="bZIP_YAP"/>
    <property type="match status" value="1"/>
</dbReference>
<evidence type="ECO:0000259" key="3">
    <source>
        <dbReference type="PROSITE" id="PS00036"/>
    </source>
</evidence>